<feature type="transmembrane region" description="Helical" evidence="1">
    <location>
        <begin position="142"/>
        <end position="159"/>
    </location>
</feature>
<accession>A0A0V8QD18</accession>
<dbReference type="RefSeq" id="WP_058353272.1">
    <property type="nucleotide sequence ID" value="NZ_CABMMD010000170.1"/>
</dbReference>
<keyword evidence="1" id="KW-0472">Membrane</keyword>
<feature type="domain" description="GGDEF" evidence="2">
    <location>
        <begin position="202"/>
        <end position="333"/>
    </location>
</feature>
<evidence type="ECO:0000313" key="3">
    <source>
        <dbReference type="EMBL" id="KSV58479.1"/>
    </source>
</evidence>
<evidence type="ECO:0000259" key="2">
    <source>
        <dbReference type="PROSITE" id="PS50887"/>
    </source>
</evidence>
<dbReference type="SMART" id="SM00267">
    <property type="entry name" value="GGDEF"/>
    <property type="match status" value="1"/>
</dbReference>
<reference evidence="3 4" key="1">
    <citation type="submission" date="2015-11" db="EMBL/GenBank/DDBJ databases">
        <title>Butyribacter intestini gen. nov., sp. nov., a butyric acid-producing bacterium of the family Lachnospiraceae isolated from the human faeces.</title>
        <authorList>
            <person name="Zou Y."/>
            <person name="Xue W."/>
            <person name="Luo G."/>
            <person name="Lv M."/>
        </authorList>
    </citation>
    <scope>NUCLEOTIDE SEQUENCE [LARGE SCALE GENOMIC DNA]</scope>
    <source>
        <strain evidence="3 4">ACET-33324</strain>
    </source>
</reference>
<dbReference type="STRING" id="290052.ASU35_12715"/>
<dbReference type="SUPFAM" id="SSF55073">
    <property type="entry name" value="Nucleotide cyclase"/>
    <property type="match status" value="1"/>
</dbReference>
<feature type="transmembrane region" description="Helical" evidence="1">
    <location>
        <begin position="61"/>
        <end position="80"/>
    </location>
</feature>
<dbReference type="PROSITE" id="PS50887">
    <property type="entry name" value="GGDEF"/>
    <property type="match status" value="1"/>
</dbReference>
<keyword evidence="1" id="KW-0812">Transmembrane</keyword>
<dbReference type="EMBL" id="LNAM01000170">
    <property type="protein sequence ID" value="KSV58479.1"/>
    <property type="molecule type" value="Genomic_DNA"/>
</dbReference>
<dbReference type="Gene3D" id="3.30.70.270">
    <property type="match status" value="1"/>
</dbReference>
<dbReference type="InterPro" id="IPR043128">
    <property type="entry name" value="Rev_trsase/Diguanyl_cyclase"/>
</dbReference>
<feature type="transmembrane region" description="Helical" evidence="1">
    <location>
        <begin position="109"/>
        <end position="130"/>
    </location>
</feature>
<dbReference type="Proteomes" id="UP000054874">
    <property type="component" value="Unassembled WGS sequence"/>
</dbReference>
<keyword evidence="4" id="KW-1185">Reference proteome</keyword>
<dbReference type="InterPro" id="IPR050469">
    <property type="entry name" value="Diguanylate_Cyclase"/>
</dbReference>
<dbReference type="InterPro" id="IPR029787">
    <property type="entry name" value="Nucleotide_cyclase"/>
</dbReference>
<dbReference type="PANTHER" id="PTHR45138:SF9">
    <property type="entry name" value="DIGUANYLATE CYCLASE DGCM-RELATED"/>
    <property type="match status" value="1"/>
</dbReference>
<organism evidence="3 4">
    <name type="scientific">Acetivibrio ethanolgignens</name>
    <dbReference type="NCBI Taxonomy" id="290052"/>
    <lineage>
        <taxon>Bacteria</taxon>
        <taxon>Bacillati</taxon>
        <taxon>Bacillota</taxon>
        <taxon>Clostridia</taxon>
        <taxon>Eubacteriales</taxon>
        <taxon>Oscillospiraceae</taxon>
        <taxon>Acetivibrio</taxon>
    </lineage>
</organism>
<evidence type="ECO:0000313" key="4">
    <source>
        <dbReference type="Proteomes" id="UP000054874"/>
    </source>
</evidence>
<protein>
    <recommendedName>
        <fullName evidence="2">GGDEF domain-containing protein</fullName>
    </recommendedName>
</protein>
<dbReference type="Pfam" id="PF00990">
    <property type="entry name" value="GGDEF"/>
    <property type="match status" value="1"/>
</dbReference>
<dbReference type="AlphaFoldDB" id="A0A0V8QD18"/>
<proteinExistence type="predicted"/>
<sequence>MIIQQFFKLLMKIIMAFQTILTGFYFFAFGWKVSLISIAFLLLEVFLYWKKAYNNVEISYVAFNIFTTIGMCISIFAFGNELGFEYYSWLLLCGALFVPFTKDWKIRSGICLASIVLWELIVFTAVEPLLQLEADWERMFLWIYNDIYIFVIVSSFAYVNERYLRKSENNLEKSRHIANYDHLTQLLNRRGLEESFNEKEDGKAAIALCDIDDFKKVNDRYGHNAGDIVLQEISRAFLRFAGADRIVRWGGEEILVYMENASIEVAEKKLNRILCYLRERQILDEAKDLRVTFTAGITEIQSRSELDAGVKKADALLYKGKKNGKNQVVAEKNG</sequence>
<gene>
    <name evidence="3" type="ORF">ASU35_12715</name>
</gene>
<keyword evidence="1" id="KW-1133">Transmembrane helix</keyword>
<evidence type="ECO:0000256" key="1">
    <source>
        <dbReference type="SAM" id="Phobius"/>
    </source>
</evidence>
<dbReference type="InterPro" id="IPR000160">
    <property type="entry name" value="GGDEF_dom"/>
</dbReference>
<comment type="caution">
    <text evidence="3">The sequence shown here is derived from an EMBL/GenBank/DDBJ whole genome shotgun (WGS) entry which is preliminary data.</text>
</comment>
<dbReference type="GO" id="GO:0052621">
    <property type="term" value="F:diguanylate cyclase activity"/>
    <property type="evidence" value="ECO:0007669"/>
    <property type="project" value="TreeGrafter"/>
</dbReference>
<dbReference type="CDD" id="cd01949">
    <property type="entry name" value="GGDEF"/>
    <property type="match status" value="1"/>
</dbReference>
<dbReference type="PANTHER" id="PTHR45138">
    <property type="entry name" value="REGULATORY COMPONENTS OF SENSORY TRANSDUCTION SYSTEM"/>
    <property type="match status" value="1"/>
</dbReference>
<dbReference type="OrthoDB" id="9807794at2"/>
<dbReference type="NCBIfam" id="TIGR00254">
    <property type="entry name" value="GGDEF"/>
    <property type="match status" value="1"/>
</dbReference>
<name>A0A0V8QD18_9FIRM</name>